<reference evidence="2 3" key="1">
    <citation type="submission" date="2019-03" db="EMBL/GenBank/DDBJ databases">
        <title>Single cell metagenomics reveals metabolic interactions within the superorganism composed of flagellate Streblomastix strix and complex community of Bacteroidetes bacteria on its surface.</title>
        <authorList>
            <person name="Treitli S.C."/>
            <person name="Kolisko M."/>
            <person name="Husnik F."/>
            <person name="Keeling P."/>
            <person name="Hampl V."/>
        </authorList>
    </citation>
    <scope>NUCLEOTIDE SEQUENCE [LARGE SCALE GENOMIC DNA]</scope>
    <source>
        <strain evidence="2">ST1C</strain>
    </source>
</reference>
<feature type="region of interest" description="Disordered" evidence="1">
    <location>
        <begin position="195"/>
        <end position="240"/>
    </location>
</feature>
<feature type="region of interest" description="Disordered" evidence="1">
    <location>
        <begin position="263"/>
        <end position="296"/>
    </location>
</feature>
<feature type="compositionally biased region" description="Basic and acidic residues" evidence="1">
    <location>
        <begin position="133"/>
        <end position="149"/>
    </location>
</feature>
<protein>
    <submittedName>
        <fullName evidence="2">Uncharacterized protein</fullName>
    </submittedName>
</protein>
<dbReference type="EMBL" id="SNRW01003964">
    <property type="protein sequence ID" value="KAA6388482.1"/>
    <property type="molecule type" value="Genomic_DNA"/>
</dbReference>
<evidence type="ECO:0000256" key="1">
    <source>
        <dbReference type="SAM" id="MobiDB-lite"/>
    </source>
</evidence>
<feature type="compositionally biased region" description="Low complexity" evidence="1">
    <location>
        <begin position="375"/>
        <end position="387"/>
    </location>
</feature>
<feature type="compositionally biased region" description="Basic and acidic residues" evidence="1">
    <location>
        <begin position="211"/>
        <end position="221"/>
    </location>
</feature>
<feature type="region of interest" description="Disordered" evidence="1">
    <location>
        <begin position="375"/>
        <end position="398"/>
    </location>
</feature>
<dbReference type="AlphaFoldDB" id="A0A5J4W114"/>
<proteinExistence type="predicted"/>
<dbReference type="OrthoDB" id="41323at2759"/>
<feature type="compositionally biased region" description="Polar residues" evidence="1">
    <location>
        <begin position="195"/>
        <end position="210"/>
    </location>
</feature>
<dbReference type="Proteomes" id="UP000324800">
    <property type="component" value="Unassembled WGS sequence"/>
</dbReference>
<gene>
    <name evidence="2" type="ORF">EZS28_015989</name>
</gene>
<comment type="caution">
    <text evidence="2">The sequence shown here is derived from an EMBL/GenBank/DDBJ whole genome shotgun (WGS) entry which is preliminary data.</text>
</comment>
<feature type="region of interest" description="Disordered" evidence="1">
    <location>
        <begin position="133"/>
        <end position="152"/>
    </location>
</feature>
<evidence type="ECO:0000313" key="3">
    <source>
        <dbReference type="Proteomes" id="UP000324800"/>
    </source>
</evidence>
<name>A0A5J4W114_9EUKA</name>
<sequence>MESNWFDIFSFLTIGQQHSISNRPFITQSYTLHIEHILLSKSIITITNIGQYHLNANDPHFFNQALTLLLTEIRKRTEIRIINYSDDLLLLHQEKKLAFLPKTTYNQYPGALLLNIRSKQVPISTEIRDRLPPMHMKNDRNKQFHDKTQKAPINRIYQTVYQEHTGTQNQQNQRNSSSNRKIELLENSIQRNITLSNANRLSQNQSSQNTKLDRSDGHTARSPEGTLLMDQKNSRKQEIIDIRPNSTSNISNRCLTPRVGSNTRTRFWRGSSSSRSMSKLPDTLDEQQERTAGNSFRNNSFRKSLQRAADNQSPNLIRQLFCNIRFKKAESNRHFSTGSEGHLPNLPTFEHKNNNITRIRKDKHNNRCSQQIMQIRRRSSSPIISGSNKNDLEHRTNS</sequence>
<organism evidence="2 3">
    <name type="scientific">Streblomastix strix</name>
    <dbReference type="NCBI Taxonomy" id="222440"/>
    <lineage>
        <taxon>Eukaryota</taxon>
        <taxon>Metamonada</taxon>
        <taxon>Preaxostyla</taxon>
        <taxon>Oxymonadida</taxon>
        <taxon>Streblomastigidae</taxon>
        <taxon>Streblomastix</taxon>
    </lineage>
</organism>
<evidence type="ECO:0000313" key="2">
    <source>
        <dbReference type="EMBL" id="KAA6388482.1"/>
    </source>
</evidence>
<accession>A0A5J4W114</accession>